<evidence type="ECO:0000256" key="4">
    <source>
        <dbReference type="ARBA" id="ARBA00023203"/>
    </source>
</evidence>
<feature type="compositionally biased region" description="Basic and acidic residues" evidence="8">
    <location>
        <begin position="914"/>
        <end position="927"/>
    </location>
</feature>
<dbReference type="SUPFAM" id="SSF47576">
    <property type="entry name" value="Calponin-homology domain, CH-domain"/>
    <property type="match status" value="1"/>
</dbReference>
<keyword evidence="2" id="KW-0117">Actin capping</keyword>
<dbReference type="InterPro" id="IPR041681">
    <property type="entry name" value="PH_9"/>
</dbReference>
<dbReference type="FunFam" id="2.30.29.30:FF:000024">
    <property type="entry name" value="Spectrin beta chain"/>
    <property type="match status" value="1"/>
</dbReference>
<evidence type="ECO:0000256" key="7">
    <source>
        <dbReference type="ARBA" id="ARBA00077032"/>
    </source>
</evidence>
<dbReference type="CDD" id="cd10571">
    <property type="entry name" value="PH_beta_spectrin"/>
    <property type="match status" value="1"/>
</dbReference>
<dbReference type="SUPFAM" id="SSF46966">
    <property type="entry name" value="Spectrin repeat"/>
    <property type="match status" value="2"/>
</dbReference>
<feature type="region of interest" description="Disordered" evidence="8">
    <location>
        <begin position="623"/>
        <end position="690"/>
    </location>
</feature>
<name>A0A8C3WI41_9CETA</name>
<dbReference type="Gene3D" id="1.10.418.10">
    <property type="entry name" value="Calponin-like domain"/>
    <property type="match status" value="2"/>
</dbReference>
<feature type="domain" description="Calponin-homology (CH)" evidence="10">
    <location>
        <begin position="57"/>
        <end position="161"/>
    </location>
</feature>
<evidence type="ECO:0000313" key="12">
    <source>
        <dbReference type="Proteomes" id="UP000694540"/>
    </source>
</evidence>
<dbReference type="CDD" id="cd00176">
    <property type="entry name" value="SPEC"/>
    <property type="match status" value="1"/>
</dbReference>
<dbReference type="CDD" id="cd21321">
    <property type="entry name" value="CH_SPTBN2_rpt2"/>
    <property type="match status" value="1"/>
</dbReference>
<dbReference type="Pfam" id="PF15410">
    <property type="entry name" value="PH_9"/>
    <property type="match status" value="1"/>
</dbReference>
<dbReference type="InterPro" id="IPR018159">
    <property type="entry name" value="Spectrin/alpha-actinin"/>
</dbReference>
<dbReference type="AlphaFoldDB" id="A0A8C3WI41"/>
<dbReference type="FunFam" id="1.10.418.10:FF:000003">
    <property type="entry name" value="Spectrin beta chain"/>
    <property type="match status" value="1"/>
</dbReference>
<dbReference type="InterPro" id="IPR001849">
    <property type="entry name" value="PH_domain"/>
</dbReference>
<feature type="domain" description="Calponin-homology (CH)" evidence="10">
    <location>
        <begin position="176"/>
        <end position="281"/>
    </location>
</feature>
<organism evidence="11 12">
    <name type="scientific">Catagonus wagneri</name>
    <name type="common">Chacoan peccary</name>
    <dbReference type="NCBI Taxonomy" id="51154"/>
    <lineage>
        <taxon>Eukaryota</taxon>
        <taxon>Metazoa</taxon>
        <taxon>Chordata</taxon>
        <taxon>Craniata</taxon>
        <taxon>Vertebrata</taxon>
        <taxon>Euteleostomi</taxon>
        <taxon>Mammalia</taxon>
        <taxon>Eutheria</taxon>
        <taxon>Laurasiatheria</taxon>
        <taxon>Artiodactyla</taxon>
        <taxon>Suina</taxon>
        <taxon>Tayassuidae</taxon>
        <taxon>Catagonus</taxon>
    </lineage>
</organism>
<evidence type="ECO:0000259" key="9">
    <source>
        <dbReference type="PROSITE" id="PS50003"/>
    </source>
</evidence>
<dbReference type="FunFam" id="1.20.58.60:FF:000106">
    <property type="entry name" value="Spectrin beta chain"/>
    <property type="match status" value="1"/>
</dbReference>
<evidence type="ECO:0000259" key="10">
    <source>
        <dbReference type="PROSITE" id="PS50021"/>
    </source>
</evidence>
<dbReference type="FunFam" id="1.10.418.10:FF:000004">
    <property type="entry name" value="Spectrin beta chain"/>
    <property type="match status" value="1"/>
</dbReference>
<dbReference type="Gene3D" id="1.20.58.60">
    <property type="match status" value="3"/>
</dbReference>
<feature type="domain" description="PH" evidence="9">
    <location>
        <begin position="762"/>
        <end position="872"/>
    </location>
</feature>
<dbReference type="GO" id="GO:0016020">
    <property type="term" value="C:membrane"/>
    <property type="evidence" value="ECO:0007669"/>
    <property type="project" value="UniProtKB-ARBA"/>
</dbReference>
<dbReference type="SMART" id="SM00233">
    <property type="entry name" value="PH"/>
    <property type="match status" value="1"/>
</dbReference>
<proteinExistence type="inferred from homology"/>
<keyword evidence="12" id="KW-1185">Reference proteome</keyword>
<dbReference type="PROSITE" id="PS00019">
    <property type="entry name" value="ACTININ_1"/>
    <property type="match status" value="1"/>
</dbReference>
<reference evidence="11" key="2">
    <citation type="submission" date="2025-09" db="UniProtKB">
        <authorList>
            <consortium name="Ensembl"/>
        </authorList>
    </citation>
    <scope>IDENTIFICATION</scope>
</reference>
<evidence type="ECO:0000256" key="3">
    <source>
        <dbReference type="ARBA" id="ARBA00022737"/>
    </source>
</evidence>
<dbReference type="Ensembl" id="ENSCWAT00000014493.1">
    <property type="protein sequence ID" value="ENSCWAP00000013343.1"/>
    <property type="gene ID" value="ENSCWAG00000009610.1"/>
</dbReference>
<evidence type="ECO:0000256" key="1">
    <source>
        <dbReference type="ARBA" id="ARBA00006826"/>
    </source>
</evidence>
<comment type="function">
    <text evidence="5">Probably plays an important role in neuronal membrane skeleton.</text>
</comment>
<dbReference type="PROSITE" id="PS50021">
    <property type="entry name" value="CH"/>
    <property type="match status" value="2"/>
</dbReference>
<dbReference type="InterPro" id="IPR036872">
    <property type="entry name" value="CH_dom_sf"/>
</dbReference>
<dbReference type="InterPro" id="IPR001605">
    <property type="entry name" value="PH_dom-spectrin-type"/>
</dbReference>
<protein>
    <recommendedName>
        <fullName evidence="6">Spectrin beta chain, non-erythrocytic 2</fullName>
    </recommendedName>
    <alternativeName>
        <fullName evidence="7">Beta-III spectrin</fullName>
    </alternativeName>
</protein>
<keyword evidence="3" id="KW-0677">Repeat</keyword>
<dbReference type="InterPro" id="IPR011993">
    <property type="entry name" value="PH-like_dom_sf"/>
</dbReference>
<dbReference type="SMART" id="SM00033">
    <property type="entry name" value="CH"/>
    <property type="match status" value="2"/>
</dbReference>
<evidence type="ECO:0000256" key="6">
    <source>
        <dbReference type="ARBA" id="ARBA00070730"/>
    </source>
</evidence>
<dbReference type="Pfam" id="PF00435">
    <property type="entry name" value="Spectrin"/>
    <property type="match status" value="3"/>
</dbReference>
<dbReference type="GO" id="GO:0051693">
    <property type="term" value="P:actin filament capping"/>
    <property type="evidence" value="ECO:0007669"/>
    <property type="project" value="UniProtKB-KW"/>
</dbReference>
<dbReference type="PROSITE" id="PS50003">
    <property type="entry name" value="PH_DOMAIN"/>
    <property type="match status" value="1"/>
</dbReference>
<reference evidence="11" key="1">
    <citation type="submission" date="2025-08" db="UniProtKB">
        <authorList>
            <consortium name="Ensembl"/>
        </authorList>
    </citation>
    <scope>IDENTIFICATION</scope>
</reference>
<dbReference type="Gene3D" id="2.30.29.30">
    <property type="entry name" value="Pleckstrin-homology domain (PH domain)/Phosphotyrosine-binding domain (PTB)"/>
    <property type="match status" value="1"/>
</dbReference>
<dbReference type="PRINTS" id="PR00683">
    <property type="entry name" value="SPECTRINPH"/>
</dbReference>
<dbReference type="SMART" id="SM00150">
    <property type="entry name" value="SPEC"/>
    <property type="match status" value="3"/>
</dbReference>
<sequence>MSSTLSPTDFDSLEIQGQYSDINNRWDLPDSDWDNDSSSARLFERSRIKALADEREAVQKKTFTKWVNSHLARVTCRVGDLYSDLRDGRNLLRLLEVLSGETLPKPTKGRMRIHCLENVDKALQFLKEQKVHLENMGSHDIVDGNHRLTLGLVWTIILRFQIQDISVETEDNKEKKSAKDALLLWCQMKTAGYPNVNVHNFTTSWRDGLAFNAIVHKHRPDLLDFESLKKCNAHYNLQNAFNLAEKELGLTKLLDPEDVNVDQPDEKSIITYVATYYHYFSKMKALAVEGKRIGKVLDHAMEAERLVEKYESLASELLRWIERAIVTLNDRQLANSLSGVQNQLQSFNSYRTVEKPPRFTEKGNLEVLLFTIQSKLRANNQKVYTPREGRLISDINKAWERLEKAEHERELALRTELIRQEKLEQLAARFDRKATMRETWLSENQRLVSQDNFGLELAAVEAAVRKHEAIETDIVAYSGRVQAVDAVAAELAAERYHDIKRIAARQHNVARLWDFLRQMVAARRERLLLSLELQKVFQDLLYLMDWMEEMKGRLQSQDLGKHLAGVEDLLQLHELVEADIAVQAERVRAVSASALRFCRPEKEYKPCDPQLVSERVAALTALEEQEKERKRKREEEERRKQPPAPEPTASLPAGDLVDGQTAPQATWDGAHPRLPASSQPASVNGVCTDAESPQPLMEQQRLEQGSFLEGPASGAGDEANGPRGEKQTRTGGPTPSVMPQSRSSESARVATLPTRGPELSAQEQMEGMLCRKQEMEAVGKKAANRSWQNVYCVLRRGSLGFYKDAKAASAGVPYHGEVPVSLARAQGSVAFDYRKRKHVFKLGLQDGKEYLFQAKDEAEMSSWLRVVNAAIATASSASGEPEEPAVPSATRGMTRAMTMPPVSPVAAEGPVVLRSRDGREREREKRFSFFKKNK</sequence>
<feature type="compositionally biased region" description="Polar residues" evidence="8">
    <location>
        <begin position="729"/>
        <end position="746"/>
    </location>
</feature>
<dbReference type="GO" id="GO:0003779">
    <property type="term" value="F:actin binding"/>
    <property type="evidence" value="ECO:0007669"/>
    <property type="project" value="UniProtKB-KW"/>
</dbReference>
<dbReference type="InterPro" id="IPR001715">
    <property type="entry name" value="CH_dom"/>
</dbReference>
<feature type="compositionally biased region" description="Basic and acidic residues" evidence="8">
    <location>
        <begin position="624"/>
        <end position="640"/>
    </location>
</feature>
<evidence type="ECO:0000256" key="5">
    <source>
        <dbReference type="ARBA" id="ARBA00054264"/>
    </source>
</evidence>
<dbReference type="Pfam" id="PF00307">
    <property type="entry name" value="CH"/>
    <property type="match status" value="2"/>
</dbReference>
<dbReference type="PANTHER" id="PTHR11915">
    <property type="entry name" value="SPECTRIN/FILAMIN RELATED CYTOSKELETAL PROTEIN"/>
    <property type="match status" value="1"/>
</dbReference>
<dbReference type="CDD" id="cd21246">
    <property type="entry name" value="CH_SPTB-like_rpt1"/>
    <property type="match status" value="1"/>
</dbReference>
<dbReference type="GO" id="GO:0005543">
    <property type="term" value="F:phospholipid binding"/>
    <property type="evidence" value="ECO:0007669"/>
    <property type="project" value="InterPro"/>
</dbReference>
<accession>A0A8C3WI41</accession>
<evidence type="ECO:0000256" key="8">
    <source>
        <dbReference type="SAM" id="MobiDB-lite"/>
    </source>
</evidence>
<evidence type="ECO:0000313" key="11">
    <source>
        <dbReference type="Ensembl" id="ENSCWAP00000013343.1"/>
    </source>
</evidence>
<comment type="similarity">
    <text evidence="1">Belongs to the spectrin family.</text>
</comment>
<feature type="region of interest" description="Disordered" evidence="8">
    <location>
        <begin position="707"/>
        <end position="762"/>
    </location>
</feature>
<dbReference type="SUPFAM" id="SSF50729">
    <property type="entry name" value="PH domain-like"/>
    <property type="match status" value="1"/>
</dbReference>
<dbReference type="FunFam" id="1.20.58.60:FF:000083">
    <property type="entry name" value="Spectrin beta chain"/>
    <property type="match status" value="1"/>
</dbReference>
<gene>
    <name evidence="11" type="primary">SPTBN2</name>
</gene>
<evidence type="ECO:0000256" key="2">
    <source>
        <dbReference type="ARBA" id="ARBA00022467"/>
    </source>
</evidence>
<feature type="region of interest" description="Disordered" evidence="8">
    <location>
        <begin position="876"/>
        <end position="934"/>
    </location>
</feature>
<dbReference type="GeneTree" id="ENSGT00940000158847"/>
<dbReference type="InterPro" id="IPR002017">
    <property type="entry name" value="Spectrin_repeat"/>
</dbReference>
<keyword evidence="4" id="KW-0009">Actin-binding</keyword>
<dbReference type="PROSITE" id="PS00020">
    <property type="entry name" value="ACTININ_2"/>
    <property type="match status" value="1"/>
</dbReference>
<dbReference type="Proteomes" id="UP000694540">
    <property type="component" value="Unplaced"/>
</dbReference>
<dbReference type="InterPro" id="IPR001589">
    <property type="entry name" value="Actinin_actin-bd_CS"/>
</dbReference>